<name>A0ABW2Q1I9_9BACL</name>
<evidence type="ECO:0000313" key="4">
    <source>
        <dbReference type="Proteomes" id="UP001596505"/>
    </source>
</evidence>
<dbReference type="Pfam" id="PF04324">
    <property type="entry name" value="Fer2_BFD"/>
    <property type="match status" value="1"/>
</dbReference>
<organism evidence="3 4">
    <name type="scientific">Scopulibacillus cellulosilyticus</name>
    <dbReference type="NCBI Taxonomy" id="2665665"/>
    <lineage>
        <taxon>Bacteria</taxon>
        <taxon>Bacillati</taxon>
        <taxon>Bacillota</taxon>
        <taxon>Bacilli</taxon>
        <taxon>Bacillales</taxon>
        <taxon>Sporolactobacillaceae</taxon>
        <taxon>Scopulibacillus</taxon>
    </lineage>
</organism>
<gene>
    <name evidence="3" type="ORF">ACFQRG_21675</name>
</gene>
<evidence type="ECO:0000259" key="2">
    <source>
        <dbReference type="Pfam" id="PF04324"/>
    </source>
</evidence>
<dbReference type="RefSeq" id="WP_380970267.1">
    <property type="nucleotide sequence ID" value="NZ_JBHTCO010000045.1"/>
</dbReference>
<dbReference type="InterPro" id="IPR041854">
    <property type="entry name" value="BFD-like_2Fe2S-bd_dom_sf"/>
</dbReference>
<evidence type="ECO:0000313" key="3">
    <source>
        <dbReference type="EMBL" id="MFC7395523.1"/>
    </source>
</evidence>
<evidence type="ECO:0000256" key="1">
    <source>
        <dbReference type="SAM" id="MobiDB-lite"/>
    </source>
</evidence>
<proteinExistence type="predicted"/>
<dbReference type="Gene3D" id="1.10.10.1100">
    <property type="entry name" value="BFD-like [2Fe-2S]-binding domain"/>
    <property type="match status" value="1"/>
</dbReference>
<feature type="domain" description="BFD-like [2Fe-2S]-binding" evidence="2">
    <location>
        <begin position="7"/>
        <end position="59"/>
    </location>
</feature>
<keyword evidence="4" id="KW-1185">Reference proteome</keyword>
<comment type="caution">
    <text evidence="3">The sequence shown here is derived from an EMBL/GenBank/DDBJ whole genome shotgun (WGS) entry which is preliminary data.</text>
</comment>
<feature type="region of interest" description="Disordered" evidence="1">
    <location>
        <begin position="67"/>
        <end position="90"/>
    </location>
</feature>
<sequence>MKDSSLIICRCEEVTHEDLINTAKTYKCSARELKLRTRAGMGYCGGRTCRFAIDAILSEITNKETPNTIPLKHQPPVRPISFGGLGGDGE</sequence>
<reference evidence="4" key="1">
    <citation type="journal article" date="2019" name="Int. J. Syst. Evol. Microbiol.">
        <title>The Global Catalogue of Microorganisms (GCM) 10K type strain sequencing project: providing services to taxonomists for standard genome sequencing and annotation.</title>
        <authorList>
            <consortium name="The Broad Institute Genomics Platform"/>
            <consortium name="The Broad Institute Genome Sequencing Center for Infectious Disease"/>
            <person name="Wu L."/>
            <person name="Ma J."/>
        </authorList>
    </citation>
    <scope>NUCLEOTIDE SEQUENCE [LARGE SCALE GENOMIC DNA]</scope>
    <source>
        <strain evidence="4">CGMCC 1.16305</strain>
    </source>
</reference>
<accession>A0ABW2Q1I9</accession>
<protein>
    <submittedName>
        <fullName evidence="3">(2Fe-2S)-binding protein</fullName>
    </submittedName>
</protein>
<dbReference type="EMBL" id="JBHTCO010000045">
    <property type="protein sequence ID" value="MFC7395523.1"/>
    <property type="molecule type" value="Genomic_DNA"/>
</dbReference>
<dbReference type="InterPro" id="IPR007419">
    <property type="entry name" value="BFD-like_2Fe2S-bd_dom"/>
</dbReference>
<dbReference type="Proteomes" id="UP001596505">
    <property type="component" value="Unassembled WGS sequence"/>
</dbReference>